<organism evidence="1 2">
    <name type="scientific">Mycobacteroides abscessus subsp. bolletii 1513</name>
    <dbReference type="NCBI Taxonomy" id="1299321"/>
    <lineage>
        <taxon>Bacteria</taxon>
        <taxon>Bacillati</taxon>
        <taxon>Actinomycetota</taxon>
        <taxon>Actinomycetes</taxon>
        <taxon>Mycobacteriales</taxon>
        <taxon>Mycobacteriaceae</taxon>
        <taxon>Mycobacteroides</taxon>
        <taxon>Mycobacteroides abscessus</taxon>
    </lineage>
</organism>
<comment type="caution">
    <text evidence="1">The sequence shown here is derived from an EMBL/GenBank/DDBJ whole genome shotgun (WGS) entry which is preliminary data.</text>
</comment>
<gene>
    <name evidence="1" type="ORF">I540_0742</name>
</gene>
<reference evidence="1 2" key="1">
    <citation type="submission" date="2013-12" db="EMBL/GenBank/DDBJ databases">
        <authorList>
            <person name="Zelazny A."/>
            <person name="Olivier K."/>
            <person name="Holland S."/>
            <person name="Lenaerts A."/>
            <person name="Ordway D."/>
            <person name="DeGroote M.A."/>
            <person name="Parker T."/>
            <person name="Sizemore C."/>
            <person name="Tallon L.J."/>
            <person name="Sadzewicz L.K."/>
            <person name="Sengamalay N."/>
            <person name="Fraser C.M."/>
            <person name="Hine E."/>
            <person name="Shefchek K.A."/>
            <person name="Das S.P."/>
            <person name="Tettelin H."/>
        </authorList>
    </citation>
    <scope>NUCLEOTIDE SEQUENCE [LARGE SCALE GENOMIC DNA]</scope>
    <source>
        <strain evidence="1 2">1513</strain>
    </source>
</reference>
<accession>X8E124</accession>
<dbReference type="AlphaFoldDB" id="X8E124"/>
<evidence type="ECO:0000313" key="2">
    <source>
        <dbReference type="Proteomes" id="UP000023351"/>
    </source>
</evidence>
<sequence>MIPAFVMLRRVMLTAWIASHADADAAIRVSDGFGARTARLAERYLTDRTWLREAVFGRRVG</sequence>
<dbReference type="Proteomes" id="UP000023351">
    <property type="component" value="Unassembled WGS sequence"/>
</dbReference>
<dbReference type="PATRIC" id="fig|1299321.3.peg.710"/>
<dbReference type="EMBL" id="JAOJ01000001">
    <property type="protein sequence ID" value="EUA73633.1"/>
    <property type="molecule type" value="Genomic_DNA"/>
</dbReference>
<protein>
    <submittedName>
        <fullName evidence="1">Uncharacterized protein</fullName>
    </submittedName>
</protein>
<name>X8E124_9MYCO</name>
<proteinExistence type="predicted"/>
<evidence type="ECO:0000313" key="1">
    <source>
        <dbReference type="EMBL" id="EUA73633.1"/>
    </source>
</evidence>